<protein>
    <submittedName>
        <fullName evidence="1">Uncharacterized protein</fullName>
    </submittedName>
</protein>
<proteinExistence type="predicted"/>
<sequence length="218" mass="25153">MIVSILEEEDSRECLTCQLALRLWNGCFLTDYQIRILSRDGHYTALKWFIDRGMTRECDLVFEFERCVIRDCEPVVQLLLGVIARLRFRYRLFGQLDMIRSSERRNLVEEYATAPGIVDKLCAVILNMSGFALMENVLKSFHGLTPPSPIVSEIEKALAMQAAMSNNLEFVRFAYRVLSSTICGEVLRPECTAHGNEEILSWLECRESHGAKRIRRMH</sequence>
<gene>
    <name evidence="1" type="ORF">PF008_g30471</name>
</gene>
<evidence type="ECO:0000313" key="1">
    <source>
        <dbReference type="EMBL" id="KAE9270953.1"/>
    </source>
</evidence>
<reference evidence="1 2" key="1">
    <citation type="submission" date="2018-09" db="EMBL/GenBank/DDBJ databases">
        <title>Genomic investigation of the strawberry pathogen Phytophthora fragariae indicates pathogenicity is determined by transcriptional variation in three key races.</title>
        <authorList>
            <person name="Adams T.M."/>
            <person name="Armitage A.D."/>
            <person name="Sobczyk M.K."/>
            <person name="Bates H.J."/>
            <person name="Dunwell J.M."/>
            <person name="Nellist C.F."/>
            <person name="Harrison R.J."/>
        </authorList>
    </citation>
    <scope>NUCLEOTIDE SEQUENCE [LARGE SCALE GENOMIC DNA]</scope>
    <source>
        <strain evidence="1 2">NOV-77</strain>
    </source>
</reference>
<dbReference type="EMBL" id="QXFY01005772">
    <property type="protein sequence ID" value="KAE9270953.1"/>
    <property type="molecule type" value="Genomic_DNA"/>
</dbReference>
<accession>A0A6G0Q695</accession>
<name>A0A6G0Q695_9STRA</name>
<dbReference type="Proteomes" id="UP000486351">
    <property type="component" value="Unassembled WGS sequence"/>
</dbReference>
<organism evidence="1 2">
    <name type="scientific">Phytophthora fragariae</name>
    <dbReference type="NCBI Taxonomy" id="53985"/>
    <lineage>
        <taxon>Eukaryota</taxon>
        <taxon>Sar</taxon>
        <taxon>Stramenopiles</taxon>
        <taxon>Oomycota</taxon>
        <taxon>Peronosporomycetes</taxon>
        <taxon>Peronosporales</taxon>
        <taxon>Peronosporaceae</taxon>
        <taxon>Phytophthora</taxon>
    </lineage>
</organism>
<evidence type="ECO:0000313" key="2">
    <source>
        <dbReference type="Proteomes" id="UP000486351"/>
    </source>
</evidence>
<dbReference type="AlphaFoldDB" id="A0A6G0Q695"/>
<comment type="caution">
    <text evidence="1">The sequence shown here is derived from an EMBL/GenBank/DDBJ whole genome shotgun (WGS) entry which is preliminary data.</text>
</comment>